<feature type="region of interest" description="Disordered" evidence="1">
    <location>
        <begin position="124"/>
        <end position="151"/>
    </location>
</feature>
<sequence length="259" mass="25820">MSAVDRHTGASRIRRLLTRALLVAGGTLAGTTAAWALSDASASALPLDQDLVPVVGEAPTLESVDLTPVGDAVRALDSVVQVPDAPAPKLDRVAEQVRDTVTTWLVPHEAVAPVVDTFKVAVPSAPSRVDSRPTATAVPVEEAGTPEAHEADHAVAPTVPSTRSFAAGSEAAAVEASAASASAPTYPAGLPSKPFSPPAGVPVHCTCGGDGSGNSYQGNALSSGAFAFSGDESAMTGAALPAGRRPAVSPGKQPGVTPD</sequence>
<dbReference type="RefSeq" id="WP_184675011.1">
    <property type="nucleotide sequence ID" value="NZ_BAABAI010000021.1"/>
</dbReference>
<keyword evidence="4" id="KW-1185">Reference proteome</keyword>
<accession>A0A7W7TA35</accession>
<reference evidence="3 4" key="1">
    <citation type="submission" date="2020-08" db="EMBL/GenBank/DDBJ databases">
        <title>Sequencing the genomes of 1000 actinobacteria strains.</title>
        <authorList>
            <person name="Klenk H.-P."/>
        </authorList>
    </citation>
    <scope>NUCLEOTIDE SEQUENCE [LARGE SCALE GENOMIC DNA]</scope>
    <source>
        <strain evidence="3 4">DSM 45084</strain>
    </source>
</reference>
<evidence type="ECO:0000256" key="1">
    <source>
        <dbReference type="SAM" id="MobiDB-lite"/>
    </source>
</evidence>
<evidence type="ECO:0000256" key="2">
    <source>
        <dbReference type="SAM" id="SignalP"/>
    </source>
</evidence>
<feature type="chain" id="PRO_5031513370" evidence="2">
    <location>
        <begin position="37"/>
        <end position="259"/>
    </location>
</feature>
<feature type="region of interest" description="Disordered" evidence="1">
    <location>
        <begin position="237"/>
        <end position="259"/>
    </location>
</feature>
<dbReference type="Proteomes" id="UP000542674">
    <property type="component" value="Unassembled WGS sequence"/>
</dbReference>
<comment type="caution">
    <text evidence="3">The sequence shown here is derived from an EMBL/GenBank/DDBJ whole genome shotgun (WGS) entry which is preliminary data.</text>
</comment>
<gene>
    <name evidence="3" type="ORF">F4559_006697</name>
</gene>
<organism evidence="3 4">
    <name type="scientific">Saccharothrix violaceirubra</name>
    <dbReference type="NCBI Taxonomy" id="413306"/>
    <lineage>
        <taxon>Bacteria</taxon>
        <taxon>Bacillati</taxon>
        <taxon>Actinomycetota</taxon>
        <taxon>Actinomycetes</taxon>
        <taxon>Pseudonocardiales</taxon>
        <taxon>Pseudonocardiaceae</taxon>
        <taxon>Saccharothrix</taxon>
    </lineage>
</organism>
<keyword evidence="2" id="KW-0732">Signal</keyword>
<protein>
    <submittedName>
        <fullName evidence="3">Uncharacterized protein</fullName>
    </submittedName>
</protein>
<evidence type="ECO:0000313" key="4">
    <source>
        <dbReference type="Proteomes" id="UP000542674"/>
    </source>
</evidence>
<evidence type="ECO:0000313" key="3">
    <source>
        <dbReference type="EMBL" id="MBB4969338.1"/>
    </source>
</evidence>
<name>A0A7W7TA35_9PSEU</name>
<dbReference type="AlphaFoldDB" id="A0A7W7TA35"/>
<feature type="signal peptide" evidence="2">
    <location>
        <begin position="1"/>
        <end position="36"/>
    </location>
</feature>
<dbReference type="EMBL" id="JACHJS010000001">
    <property type="protein sequence ID" value="MBB4969338.1"/>
    <property type="molecule type" value="Genomic_DNA"/>
</dbReference>
<proteinExistence type="predicted"/>